<gene>
    <name evidence="5" type="ORF">AVDCRST_MAG06-2498</name>
</gene>
<dbReference type="PANTHER" id="PTHR33204:SF37">
    <property type="entry name" value="HTH-TYPE TRANSCRIPTIONAL REGULATOR YODB"/>
    <property type="match status" value="1"/>
</dbReference>
<protein>
    <recommendedName>
        <fullName evidence="4">HTH hxlR-type domain-containing protein</fullName>
    </recommendedName>
</protein>
<evidence type="ECO:0000259" key="4">
    <source>
        <dbReference type="PROSITE" id="PS51118"/>
    </source>
</evidence>
<feature type="domain" description="HTH hxlR-type" evidence="4">
    <location>
        <begin position="9"/>
        <end position="104"/>
    </location>
</feature>
<dbReference type="Pfam" id="PF01638">
    <property type="entry name" value="HxlR"/>
    <property type="match status" value="1"/>
</dbReference>
<keyword evidence="1" id="KW-0805">Transcription regulation</keyword>
<reference evidence="5" key="1">
    <citation type="submission" date="2020-02" db="EMBL/GenBank/DDBJ databases">
        <authorList>
            <person name="Meier V. D."/>
        </authorList>
    </citation>
    <scope>NUCLEOTIDE SEQUENCE</scope>
    <source>
        <strain evidence="5">AVDCRST_MAG06</strain>
    </source>
</reference>
<accession>A0A6J4PBJ5</accession>
<organism evidence="5">
    <name type="scientific">uncultured Nocardioides sp</name>
    <dbReference type="NCBI Taxonomy" id="198441"/>
    <lineage>
        <taxon>Bacteria</taxon>
        <taxon>Bacillati</taxon>
        <taxon>Actinomycetota</taxon>
        <taxon>Actinomycetes</taxon>
        <taxon>Propionibacteriales</taxon>
        <taxon>Nocardioidaceae</taxon>
        <taxon>Nocardioides</taxon>
        <taxon>environmental samples</taxon>
    </lineage>
</organism>
<evidence type="ECO:0000256" key="1">
    <source>
        <dbReference type="ARBA" id="ARBA00023015"/>
    </source>
</evidence>
<dbReference type="PROSITE" id="PS51118">
    <property type="entry name" value="HTH_HXLR"/>
    <property type="match status" value="1"/>
</dbReference>
<dbReference type="InterPro" id="IPR036390">
    <property type="entry name" value="WH_DNA-bd_sf"/>
</dbReference>
<dbReference type="SUPFAM" id="SSF46785">
    <property type="entry name" value="Winged helix' DNA-binding domain"/>
    <property type="match status" value="1"/>
</dbReference>
<dbReference type="RefSeq" id="WP_295660116.1">
    <property type="nucleotide sequence ID" value="NZ_CADCUP010000166.1"/>
</dbReference>
<sequence length="104" mass="11396">MSAPHVPGCPCRLLPEHVTSKWGVLVLLRLGGPGTLRWAELKRSVEGVSEKKLILTLRTLEVDGLVLREPSRWCRPTWSTPSPTTAGRPPLLAPLVAWTLEKAG</sequence>
<dbReference type="InterPro" id="IPR002577">
    <property type="entry name" value="HTH_HxlR"/>
</dbReference>
<evidence type="ECO:0000256" key="2">
    <source>
        <dbReference type="ARBA" id="ARBA00023125"/>
    </source>
</evidence>
<name>A0A6J4PBJ5_9ACTN</name>
<keyword evidence="3" id="KW-0804">Transcription</keyword>
<dbReference type="Gene3D" id="1.10.10.10">
    <property type="entry name" value="Winged helix-like DNA-binding domain superfamily/Winged helix DNA-binding domain"/>
    <property type="match status" value="1"/>
</dbReference>
<evidence type="ECO:0000313" key="5">
    <source>
        <dbReference type="EMBL" id="CAA9405549.1"/>
    </source>
</evidence>
<evidence type="ECO:0000256" key="3">
    <source>
        <dbReference type="ARBA" id="ARBA00023163"/>
    </source>
</evidence>
<dbReference type="AlphaFoldDB" id="A0A6J4PBJ5"/>
<dbReference type="InterPro" id="IPR036388">
    <property type="entry name" value="WH-like_DNA-bd_sf"/>
</dbReference>
<keyword evidence="2" id="KW-0238">DNA-binding</keyword>
<proteinExistence type="predicted"/>
<dbReference type="GO" id="GO:0003677">
    <property type="term" value="F:DNA binding"/>
    <property type="evidence" value="ECO:0007669"/>
    <property type="project" value="UniProtKB-KW"/>
</dbReference>
<dbReference type="EMBL" id="CADCUP010000166">
    <property type="protein sequence ID" value="CAA9405549.1"/>
    <property type="molecule type" value="Genomic_DNA"/>
</dbReference>
<dbReference type="PANTHER" id="PTHR33204">
    <property type="entry name" value="TRANSCRIPTIONAL REGULATOR, MARR FAMILY"/>
    <property type="match status" value="1"/>
</dbReference>